<evidence type="ECO:0000256" key="1">
    <source>
        <dbReference type="SAM" id="MobiDB-lite"/>
    </source>
</evidence>
<sequence>MAAKKKDGVDRCQAVIVPISSTFHYLLKTPVSFPLTSSLSMHDDARAPSAGPSWPPPRGGDGAASAPPIRPEGYSTSDSEVDGLGKYFSEEDEEEEAAEEFVEDIVAQEEWEGFTLEYDHGSNTDEDAAE</sequence>
<name>A0A0E0HD32_ORYNI</name>
<proteinExistence type="predicted"/>
<dbReference type="EnsemblPlants" id="ONIVA05G13340.1">
    <property type="protein sequence ID" value="ONIVA05G13340.1"/>
    <property type="gene ID" value="ONIVA05G13340"/>
</dbReference>
<feature type="region of interest" description="Disordered" evidence="1">
    <location>
        <begin position="37"/>
        <end position="101"/>
    </location>
</feature>
<protein>
    <submittedName>
        <fullName evidence="2">Uncharacterized protein</fullName>
    </submittedName>
</protein>
<reference evidence="2" key="2">
    <citation type="submission" date="2018-04" db="EMBL/GenBank/DDBJ databases">
        <title>OnivRS2 (Oryza nivara Reference Sequence Version 2).</title>
        <authorList>
            <person name="Zhang J."/>
            <person name="Kudrna D."/>
            <person name="Lee S."/>
            <person name="Talag J."/>
            <person name="Rajasekar S."/>
            <person name="Welchert J."/>
            <person name="Hsing Y.-I."/>
            <person name="Wing R.A."/>
        </authorList>
    </citation>
    <scope>NUCLEOTIDE SEQUENCE [LARGE SCALE GENOMIC DNA]</scope>
    <source>
        <strain evidence="2">SL10</strain>
    </source>
</reference>
<dbReference type="Proteomes" id="UP000006591">
    <property type="component" value="Chromosome 5"/>
</dbReference>
<feature type="compositionally biased region" description="Acidic residues" evidence="1">
    <location>
        <begin position="90"/>
        <end position="101"/>
    </location>
</feature>
<dbReference type="OMA" id="SMHDDAR"/>
<evidence type="ECO:0000313" key="2">
    <source>
        <dbReference type="EnsemblPlants" id="ONIVA05G13340.1"/>
    </source>
</evidence>
<dbReference type="Gramene" id="ONIVA05G13340.1">
    <property type="protein sequence ID" value="ONIVA05G13340.1"/>
    <property type="gene ID" value="ONIVA05G13340"/>
</dbReference>
<dbReference type="HOGENOM" id="CLU_1941484_0_0_1"/>
<evidence type="ECO:0000313" key="3">
    <source>
        <dbReference type="Proteomes" id="UP000006591"/>
    </source>
</evidence>
<organism evidence="2">
    <name type="scientific">Oryza nivara</name>
    <name type="common">Indian wild rice</name>
    <name type="synonym">Oryza sativa f. spontanea</name>
    <dbReference type="NCBI Taxonomy" id="4536"/>
    <lineage>
        <taxon>Eukaryota</taxon>
        <taxon>Viridiplantae</taxon>
        <taxon>Streptophyta</taxon>
        <taxon>Embryophyta</taxon>
        <taxon>Tracheophyta</taxon>
        <taxon>Spermatophyta</taxon>
        <taxon>Magnoliopsida</taxon>
        <taxon>Liliopsida</taxon>
        <taxon>Poales</taxon>
        <taxon>Poaceae</taxon>
        <taxon>BOP clade</taxon>
        <taxon>Oryzoideae</taxon>
        <taxon>Oryzeae</taxon>
        <taxon>Oryzinae</taxon>
        <taxon>Oryza</taxon>
    </lineage>
</organism>
<keyword evidence="3" id="KW-1185">Reference proteome</keyword>
<reference evidence="2" key="1">
    <citation type="submission" date="2015-04" db="UniProtKB">
        <authorList>
            <consortium name="EnsemblPlants"/>
        </authorList>
    </citation>
    <scope>IDENTIFICATION</scope>
    <source>
        <strain evidence="2">SL10</strain>
    </source>
</reference>
<accession>A0A0E0HD32</accession>
<dbReference type="AlphaFoldDB" id="A0A0E0HD32"/>